<dbReference type="InterPro" id="IPR000595">
    <property type="entry name" value="cNMP-bd_dom"/>
</dbReference>
<dbReference type="SUPFAM" id="SSF51206">
    <property type="entry name" value="cAMP-binding domain-like"/>
    <property type="match status" value="1"/>
</dbReference>
<dbReference type="InterPro" id="IPR012318">
    <property type="entry name" value="HTH_CRP"/>
</dbReference>
<dbReference type="PROSITE" id="PS50042">
    <property type="entry name" value="CNMP_BINDING_3"/>
    <property type="match status" value="1"/>
</dbReference>
<dbReference type="Pfam" id="PF00027">
    <property type="entry name" value="cNMP_binding"/>
    <property type="match status" value="1"/>
</dbReference>
<comment type="caution">
    <text evidence="5">The sequence shown here is derived from an EMBL/GenBank/DDBJ whole genome shotgun (WGS) entry which is preliminary data.</text>
</comment>
<gene>
    <name evidence="5" type="ORF">P7D69_06130</name>
</gene>
<dbReference type="CDD" id="cd00038">
    <property type="entry name" value="CAP_ED"/>
    <property type="match status" value="1"/>
</dbReference>
<dbReference type="InterPro" id="IPR036390">
    <property type="entry name" value="WH_DNA-bd_sf"/>
</dbReference>
<proteinExistence type="predicted"/>
<feature type="domain" description="Cyclic nucleotide-binding" evidence="4">
    <location>
        <begin position="18"/>
        <end position="118"/>
    </location>
</feature>
<protein>
    <submittedName>
        <fullName evidence="5">Cyclic nucleotide-binding domain-containing protein</fullName>
    </submittedName>
</protein>
<evidence type="ECO:0000313" key="6">
    <source>
        <dbReference type="Proteomes" id="UP001254770"/>
    </source>
</evidence>
<dbReference type="AlphaFoldDB" id="A0AAW8T5W2"/>
<keyword evidence="2" id="KW-0238">DNA-binding</keyword>
<evidence type="ECO:0000256" key="1">
    <source>
        <dbReference type="ARBA" id="ARBA00023015"/>
    </source>
</evidence>
<sequence>MKKIHDTKQLTAYVEKHNLQDYMDSDILAMASLHFFEKEEHLIQTGTTSDYLYFLVDGTVMVYSYSSDTQNICIDYAKPATPLGEASSLWGLSPKSSVKAVTKCICISIPLNQYRTQLQKDVRFLQNICQLLSYRLNSGINLANSLTEPVETRLAKFILTHHENERFAFRLTTCASILNVSYRHLLRTITNFREANIIEKKKNYYLIHDIEALEDLAENISSPVKAE</sequence>
<dbReference type="InterPro" id="IPR018490">
    <property type="entry name" value="cNMP-bd_dom_sf"/>
</dbReference>
<keyword evidence="1" id="KW-0805">Transcription regulation</keyword>
<evidence type="ECO:0000313" key="5">
    <source>
        <dbReference type="EMBL" id="MDT2543906.1"/>
    </source>
</evidence>
<dbReference type="Proteomes" id="UP001254770">
    <property type="component" value="Unassembled WGS sequence"/>
</dbReference>
<evidence type="ECO:0000259" key="4">
    <source>
        <dbReference type="PROSITE" id="PS50042"/>
    </source>
</evidence>
<dbReference type="EMBL" id="JARPXL010000004">
    <property type="protein sequence ID" value="MDT2543906.1"/>
    <property type="molecule type" value="Genomic_DNA"/>
</dbReference>
<keyword evidence="3" id="KW-0804">Transcription</keyword>
<dbReference type="Pfam" id="PF13545">
    <property type="entry name" value="HTH_Crp_2"/>
    <property type="match status" value="1"/>
</dbReference>
<dbReference type="SMART" id="SM00100">
    <property type="entry name" value="cNMP"/>
    <property type="match status" value="1"/>
</dbReference>
<dbReference type="GO" id="GO:0006355">
    <property type="term" value="P:regulation of DNA-templated transcription"/>
    <property type="evidence" value="ECO:0007669"/>
    <property type="project" value="InterPro"/>
</dbReference>
<evidence type="ECO:0000256" key="2">
    <source>
        <dbReference type="ARBA" id="ARBA00023125"/>
    </source>
</evidence>
<dbReference type="SUPFAM" id="SSF46785">
    <property type="entry name" value="Winged helix' DNA-binding domain"/>
    <property type="match status" value="1"/>
</dbReference>
<accession>A0AAW8T5W2</accession>
<evidence type="ECO:0000256" key="3">
    <source>
        <dbReference type="ARBA" id="ARBA00023163"/>
    </source>
</evidence>
<dbReference type="Gene3D" id="2.60.120.10">
    <property type="entry name" value="Jelly Rolls"/>
    <property type="match status" value="1"/>
</dbReference>
<reference evidence="5" key="1">
    <citation type="submission" date="2023-03" db="EMBL/GenBank/DDBJ databases">
        <authorList>
            <person name="Shen W."/>
            <person name="Cai J."/>
        </authorList>
    </citation>
    <scope>NUCLEOTIDE SEQUENCE</scope>
    <source>
        <strain evidence="5">Y15</strain>
    </source>
</reference>
<dbReference type="InterPro" id="IPR014710">
    <property type="entry name" value="RmlC-like_jellyroll"/>
</dbReference>
<name>A0AAW8T5W2_9ENTE</name>
<dbReference type="GO" id="GO:0003677">
    <property type="term" value="F:DNA binding"/>
    <property type="evidence" value="ECO:0007669"/>
    <property type="project" value="UniProtKB-KW"/>
</dbReference>
<organism evidence="5 6">
    <name type="scientific">Enterococcus raffinosus</name>
    <dbReference type="NCBI Taxonomy" id="71452"/>
    <lineage>
        <taxon>Bacteria</taxon>
        <taxon>Bacillati</taxon>
        <taxon>Bacillota</taxon>
        <taxon>Bacilli</taxon>
        <taxon>Lactobacillales</taxon>
        <taxon>Enterococcaceae</taxon>
        <taxon>Enterococcus</taxon>
    </lineage>
</organism>
<dbReference type="RefSeq" id="WP_010743456.1">
    <property type="nucleotide sequence ID" value="NZ_BAAAXM010000027.1"/>
</dbReference>